<accession>A0A839V3Q2</accession>
<proteinExistence type="predicted"/>
<dbReference type="Proteomes" id="UP000565205">
    <property type="component" value="Unassembled WGS sequence"/>
</dbReference>
<gene>
    <name evidence="1" type="ORF">FHR90_003331</name>
    <name evidence="2" type="ORF">HUK83_05640</name>
</gene>
<keyword evidence="3" id="KW-1185">Reference proteome</keyword>
<dbReference type="RefSeq" id="WP_176622829.1">
    <property type="nucleotide sequence ID" value="NZ_JABXXQ010000071.1"/>
</dbReference>
<dbReference type="Proteomes" id="UP000557688">
    <property type="component" value="Unassembled WGS sequence"/>
</dbReference>
<comment type="caution">
    <text evidence="1">The sequence shown here is derived from an EMBL/GenBank/DDBJ whole genome shotgun (WGS) entry which is preliminary data.</text>
</comment>
<dbReference type="EMBL" id="JABXXQ010000071">
    <property type="protein sequence ID" value="NVN29817.1"/>
    <property type="molecule type" value="Genomic_DNA"/>
</dbReference>
<evidence type="ECO:0000313" key="2">
    <source>
        <dbReference type="EMBL" id="NVN29817.1"/>
    </source>
</evidence>
<protein>
    <submittedName>
        <fullName evidence="1">Uncharacterized protein</fullName>
    </submittedName>
</protein>
<reference evidence="1 3" key="2">
    <citation type="submission" date="2020-08" db="EMBL/GenBank/DDBJ databases">
        <title>Genomic Encyclopedia of Type Strains, Phase III (KMG-III): the genomes of soil and plant-associated and newly described type strains.</title>
        <authorList>
            <person name="Whitman W."/>
        </authorList>
    </citation>
    <scope>NUCLEOTIDE SEQUENCE [LARGE SCALE GENOMIC DNA]</scope>
    <source>
        <strain evidence="1 3">CECT 8088</strain>
    </source>
</reference>
<dbReference type="AlphaFoldDB" id="A0A839V3Q2"/>
<name>A0A839V3Q2_9PROT</name>
<evidence type="ECO:0000313" key="3">
    <source>
        <dbReference type="Proteomes" id="UP000557688"/>
    </source>
</evidence>
<evidence type="ECO:0000313" key="1">
    <source>
        <dbReference type="EMBL" id="MBB3175475.1"/>
    </source>
</evidence>
<organism evidence="1 3">
    <name type="scientific">Endobacter medicaginis</name>
    <dbReference type="NCBI Taxonomy" id="1181271"/>
    <lineage>
        <taxon>Bacteria</taxon>
        <taxon>Pseudomonadati</taxon>
        <taxon>Pseudomonadota</taxon>
        <taxon>Alphaproteobacteria</taxon>
        <taxon>Acetobacterales</taxon>
        <taxon>Acetobacteraceae</taxon>
        <taxon>Endobacter</taxon>
    </lineage>
</organism>
<evidence type="ECO:0000313" key="4">
    <source>
        <dbReference type="Proteomes" id="UP000565205"/>
    </source>
</evidence>
<sequence length="222" mass="24360">MAFIGGRYVLQQAVEVVEQVARVPLSIAGVGMDFVGQLGARFRLAMGGAQHEQQNEAAARQQQAIAQQRQAATPQAARQARELAAVRRYVKDRLRGEATPAEMLEHLPMRFRQYLEVLRPDELRVLERASRGAIKASLQDPGRYTVDGIRSMKAVLGVQVPGHQQFETSAKAAGIVQPAPQDNMRRAIARSGEQGMSDDDFLAALKSAWTQNNTPAPQPTVH</sequence>
<dbReference type="EMBL" id="JACHXV010000035">
    <property type="protein sequence ID" value="MBB3175475.1"/>
    <property type="molecule type" value="Genomic_DNA"/>
</dbReference>
<reference evidence="2 4" key="1">
    <citation type="submission" date="2020-06" db="EMBL/GenBank/DDBJ databases">
        <title>Description of novel acetic acid bacteria.</title>
        <authorList>
            <person name="Sombolestani A."/>
        </authorList>
    </citation>
    <scope>NUCLEOTIDE SEQUENCE [LARGE SCALE GENOMIC DNA]</scope>
    <source>
        <strain evidence="2 4">LMG 26838</strain>
    </source>
</reference>